<keyword evidence="3" id="KW-0964">Secreted</keyword>
<proteinExistence type="evidence at transcript level"/>
<accession>A0A0U2PP71</accession>
<feature type="domain" description="Glycoprotein hormone subunit beta" evidence="6">
    <location>
        <begin position="39"/>
        <end position="126"/>
    </location>
</feature>
<feature type="transmembrane region" description="Helical" evidence="5">
    <location>
        <begin position="6"/>
        <end position="25"/>
    </location>
</feature>
<organism evidence="7">
    <name type="scientific">Asterias rubens</name>
    <name type="common">Common European starfish</name>
    <name type="synonym">Asterias vulgaris</name>
    <dbReference type="NCBI Taxonomy" id="7604"/>
    <lineage>
        <taxon>Eukaryota</taxon>
        <taxon>Metazoa</taxon>
        <taxon>Echinodermata</taxon>
        <taxon>Eleutherozoa</taxon>
        <taxon>Asterozoa</taxon>
        <taxon>Asteroidea</taxon>
        <taxon>Forcipulatacea</taxon>
        <taxon>Forcipulatida</taxon>
        <taxon>Asteriidae</taxon>
        <taxon>Asterias</taxon>
    </lineage>
</organism>
<evidence type="ECO:0000256" key="1">
    <source>
        <dbReference type="ARBA" id="ARBA00004613"/>
    </source>
</evidence>
<evidence type="ECO:0000313" key="7">
    <source>
        <dbReference type="EMBL" id="ALJ99965.1"/>
    </source>
</evidence>
<evidence type="ECO:0000256" key="2">
    <source>
        <dbReference type="ARBA" id="ARBA00006552"/>
    </source>
</evidence>
<evidence type="ECO:0000256" key="5">
    <source>
        <dbReference type="SAM" id="Phobius"/>
    </source>
</evidence>
<evidence type="ECO:0000259" key="6">
    <source>
        <dbReference type="Pfam" id="PF00007"/>
    </source>
</evidence>
<dbReference type="GO" id="GO:0007186">
    <property type="term" value="P:G protein-coupled receptor signaling pathway"/>
    <property type="evidence" value="ECO:0007669"/>
    <property type="project" value="TreeGrafter"/>
</dbReference>
<dbReference type="EMBL" id="KT601723">
    <property type="protein sequence ID" value="ALJ99965.1"/>
    <property type="molecule type" value="mRNA"/>
</dbReference>
<protein>
    <submittedName>
        <fullName evidence="7">Glycoprotein hormone beta-5-type 1</fullName>
    </submittedName>
</protein>
<dbReference type="Pfam" id="PF00007">
    <property type="entry name" value="Cys_knot"/>
    <property type="match status" value="1"/>
</dbReference>
<dbReference type="Gene3D" id="2.10.90.10">
    <property type="entry name" value="Cystine-knot cytokines"/>
    <property type="match status" value="1"/>
</dbReference>
<dbReference type="SUPFAM" id="SSF57501">
    <property type="entry name" value="Cystine-knot cytokines"/>
    <property type="match status" value="1"/>
</dbReference>
<reference evidence="7" key="1">
    <citation type="submission" date="2015-08" db="EMBL/GenBank/DDBJ databases">
        <authorList>
            <person name="Babu N.S."/>
            <person name="Beckwith C.J."/>
            <person name="Beseler K.G."/>
            <person name="Brison A."/>
            <person name="Carone J.V."/>
            <person name="Caskin T.P."/>
            <person name="Diamond M."/>
            <person name="Durham M.E."/>
            <person name="Foxe J.M."/>
            <person name="Go M."/>
            <person name="Henderson B.A."/>
            <person name="Jones I.B."/>
            <person name="McGettigan J.A."/>
            <person name="Micheletti S.J."/>
            <person name="Nasrallah M.E."/>
            <person name="Ortiz D."/>
            <person name="Piller C.R."/>
            <person name="Privatt S.R."/>
            <person name="Schneider S.L."/>
            <person name="Sharp S."/>
            <person name="Smith T.C."/>
            <person name="Stanton J.D."/>
            <person name="Ullery H.E."/>
            <person name="Wilson R.J."/>
            <person name="Serrano M.G."/>
            <person name="Buck G."/>
            <person name="Lee V."/>
            <person name="Wang Y."/>
            <person name="Carvalho R."/>
            <person name="Voegtly L."/>
            <person name="Shi R."/>
            <person name="Duckworth R."/>
            <person name="Johnson A."/>
            <person name="Loviza R."/>
            <person name="Walstead R."/>
            <person name="Shah Z."/>
            <person name="Kiflezghi M."/>
            <person name="Wade K."/>
            <person name="Ball S.L."/>
            <person name="Bradley K.W."/>
            <person name="Asai D.J."/>
            <person name="Bowman C.A."/>
            <person name="Russell D.A."/>
            <person name="Pope W.H."/>
            <person name="Jacobs-Sera D."/>
            <person name="Hendrix R.W."/>
            <person name="Hatfull G.F."/>
        </authorList>
    </citation>
    <scope>NUCLEOTIDE SEQUENCE</scope>
    <source>
        <tissue evidence="7">Radial nerve</tissue>
    </source>
</reference>
<evidence type="ECO:0000256" key="4">
    <source>
        <dbReference type="ARBA" id="ARBA00023157"/>
    </source>
</evidence>
<comment type="subcellular location">
    <subcellularLocation>
        <location evidence="1">Secreted</location>
    </subcellularLocation>
</comment>
<dbReference type="InterPro" id="IPR001545">
    <property type="entry name" value="Gonadotropin_bsu"/>
</dbReference>
<keyword evidence="4" id="KW-1015">Disulfide bond</keyword>
<keyword evidence="5" id="KW-1133">Transmembrane helix</keyword>
<dbReference type="SMART" id="SM00068">
    <property type="entry name" value="GHB"/>
    <property type="match status" value="1"/>
</dbReference>
<sequence length="136" mass="15187">MDQGAAYTSIVMVTLVMMWACALAINPVTTTNCYVHTAMKHLVEKPGCRPHELVVFGCWGRCDTNEVPSLDPPFVEAYHPVCTLTNYEDVKVKLPDCDPEVDPTYTYQSALSCGCANIDDSSTKYSYRPDYFVSEK</sequence>
<dbReference type="CDD" id="cd00069">
    <property type="entry name" value="GHB_like"/>
    <property type="match status" value="1"/>
</dbReference>
<dbReference type="GO" id="GO:0005737">
    <property type="term" value="C:cytoplasm"/>
    <property type="evidence" value="ECO:0007669"/>
    <property type="project" value="TreeGrafter"/>
</dbReference>
<comment type="similarity">
    <text evidence="2">Belongs to the glycoprotein hormones subunit beta family.</text>
</comment>
<dbReference type="AlphaFoldDB" id="A0A0U2PP71"/>
<name>A0A0U2PP71_ASTRU</name>
<dbReference type="GO" id="GO:0005179">
    <property type="term" value="F:hormone activity"/>
    <property type="evidence" value="ECO:0007669"/>
    <property type="project" value="InterPro"/>
</dbReference>
<dbReference type="PANTHER" id="PTHR11515">
    <property type="entry name" value="GLYCOPROTEIN HORMONE BETA CHAIN"/>
    <property type="match status" value="1"/>
</dbReference>
<dbReference type="GO" id="GO:0005615">
    <property type="term" value="C:extracellular space"/>
    <property type="evidence" value="ECO:0007669"/>
    <property type="project" value="TreeGrafter"/>
</dbReference>
<keyword evidence="5" id="KW-0812">Transmembrane</keyword>
<dbReference type="PANTHER" id="PTHR11515:SF13">
    <property type="entry name" value="GLYCOPROTEIN HORMONE BETA 5, ISOFORM A"/>
    <property type="match status" value="1"/>
</dbReference>
<dbReference type="InterPro" id="IPR006208">
    <property type="entry name" value="Glyco_hormone_CN"/>
</dbReference>
<evidence type="ECO:0000256" key="3">
    <source>
        <dbReference type="ARBA" id="ARBA00022525"/>
    </source>
</evidence>
<keyword evidence="5" id="KW-0472">Membrane</keyword>
<dbReference type="OrthoDB" id="10006958at2759"/>
<dbReference type="InterPro" id="IPR029034">
    <property type="entry name" value="Cystine-knot_cytokine"/>
</dbReference>